<dbReference type="Gene3D" id="3.30.1440.10">
    <property type="match status" value="1"/>
</dbReference>
<dbReference type="Proteomes" id="UP000701801">
    <property type="component" value="Unassembled WGS sequence"/>
</dbReference>
<feature type="compositionally biased region" description="Basic and acidic residues" evidence="5">
    <location>
        <begin position="75"/>
        <end position="84"/>
    </location>
</feature>
<keyword evidence="3" id="KW-0687">Ribonucleoprotein</keyword>
<reference evidence="8" key="1">
    <citation type="submission" date="2021-07" db="EMBL/GenBank/DDBJ databases">
        <authorList>
            <person name="Durling M."/>
        </authorList>
    </citation>
    <scope>NUCLEOTIDE SEQUENCE</scope>
</reference>
<evidence type="ECO:0000256" key="1">
    <source>
        <dbReference type="ARBA" id="ARBA00008553"/>
    </source>
</evidence>
<feature type="domain" description="Large ribosomal subunit protein uL5 N-terminal" evidence="6">
    <location>
        <begin position="205"/>
        <end position="258"/>
    </location>
</feature>
<keyword evidence="9" id="KW-1185">Reference proteome</keyword>
<dbReference type="EMBL" id="CAJVRM010000127">
    <property type="protein sequence ID" value="CAG8975157.1"/>
    <property type="molecule type" value="Genomic_DNA"/>
</dbReference>
<evidence type="ECO:0000256" key="2">
    <source>
        <dbReference type="ARBA" id="ARBA00022980"/>
    </source>
</evidence>
<dbReference type="FunFam" id="3.30.1440.10:FF:000001">
    <property type="entry name" value="50S ribosomal protein L5"/>
    <property type="match status" value="1"/>
</dbReference>
<name>A0A9N9LME7_9HELO</name>
<dbReference type="InterPro" id="IPR031310">
    <property type="entry name" value="Ribosomal_uL5_N"/>
</dbReference>
<dbReference type="OrthoDB" id="539541at2759"/>
<dbReference type="PANTHER" id="PTHR11994">
    <property type="entry name" value="60S RIBOSOMAL PROTEIN L11-RELATED"/>
    <property type="match status" value="1"/>
</dbReference>
<dbReference type="GO" id="GO:0005840">
    <property type="term" value="C:ribosome"/>
    <property type="evidence" value="ECO:0007669"/>
    <property type="project" value="UniProtKB-KW"/>
</dbReference>
<evidence type="ECO:0000256" key="4">
    <source>
        <dbReference type="ARBA" id="ARBA00040368"/>
    </source>
</evidence>
<dbReference type="Pfam" id="PF00281">
    <property type="entry name" value="Ribosomal_L5"/>
    <property type="match status" value="1"/>
</dbReference>
<proteinExistence type="inferred from homology"/>
<evidence type="ECO:0000259" key="7">
    <source>
        <dbReference type="Pfam" id="PF00673"/>
    </source>
</evidence>
<feature type="region of interest" description="Disordered" evidence="5">
    <location>
        <begin position="170"/>
        <end position="191"/>
    </location>
</feature>
<dbReference type="SUPFAM" id="SSF55282">
    <property type="entry name" value="RL5-like"/>
    <property type="match status" value="1"/>
</dbReference>
<dbReference type="GO" id="GO:0006412">
    <property type="term" value="P:translation"/>
    <property type="evidence" value="ECO:0007669"/>
    <property type="project" value="InterPro"/>
</dbReference>
<feature type="domain" description="Large ribosomal subunit protein uL5 C-terminal" evidence="7">
    <location>
        <begin position="262"/>
        <end position="361"/>
    </location>
</feature>
<dbReference type="Pfam" id="PF00673">
    <property type="entry name" value="Ribosomal_L5_C"/>
    <property type="match status" value="1"/>
</dbReference>
<comment type="caution">
    <text evidence="8">The sequence shown here is derived from an EMBL/GenBank/DDBJ whole genome shotgun (WGS) entry which is preliminary data.</text>
</comment>
<dbReference type="InterPro" id="IPR022803">
    <property type="entry name" value="Ribosomal_uL5_dom_sf"/>
</dbReference>
<dbReference type="AlphaFoldDB" id="A0A9N9LME7"/>
<feature type="region of interest" description="Disordered" evidence="5">
    <location>
        <begin position="41"/>
        <end position="125"/>
    </location>
</feature>
<dbReference type="GO" id="GO:1990904">
    <property type="term" value="C:ribonucleoprotein complex"/>
    <property type="evidence" value="ECO:0007669"/>
    <property type="project" value="UniProtKB-KW"/>
</dbReference>
<evidence type="ECO:0000256" key="5">
    <source>
        <dbReference type="SAM" id="MobiDB-lite"/>
    </source>
</evidence>
<dbReference type="InterPro" id="IPR002132">
    <property type="entry name" value="Ribosomal_uL5"/>
</dbReference>
<gene>
    <name evidence="8" type="ORF">HYALB_00004456</name>
</gene>
<evidence type="ECO:0000313" key="9">
    <source>
        <dbReference type="Proteomes" id="UP000701801"/>
    </source>
</evidence>
<dbReference type="InterPro" id="IPR031309">
    <property type="entry name" value="Ribosomal_uL5_C"/>
</dbReference>
<protein>
    <recommendedName>
        <fullName evidence="4">Large ribosomal subunit protein uL5m</fullName>
    </recommendedName>
</protein>
<evidence type="ECO:0000256" key="3">
    <source>
        <dbReference type="ARBA" id="ARBA00023274"/>
    </source>
</evidence>
<dbReference type="GO" id="GO:0003735">
    <property type="term" value="F:structural constituent of ribosome"/>
    <property type="evidence" value="ECO:0007669"/>
    <property type="project" value="InterPro"/>
</dbReference>
<comment type="similarity">
    <text evidence="1">Belongs to the universal ribosomal protein uL5 family.</text>
</comment>
<evidence type="ECO:0000313" key="8">
    <source>
        <dbReference type="EMBL" id="CAG8975157.1"/>
    </source>
</evidence>
<sequence length="367" mass="41314">MALQQLPSALRQLALAARHTRPVAKCIFPISRRYASSEVAPAQEQDAVPVPAPVPEDFQDLETESSFNTEYSESDVVKSFDPVKRAKRRRGQLPPSRYQFRSPRYYRGPLHPHQPPPTSDPASRQFIPGPFSHTRLEQTWQSTIAPDIMTLGYVHKPPGTVDPVKSERLRTWDGSSPYHKNRPKRGPRGPEGVLRMIEQDINWRNIPKITGVTVHSMVKGAIEDSSHLHVAGMVLQSVTGVQPQVHRAKHGVAQFGIRERMPISLTCTIRGNMAYEFIDKCINLVFPRIKDWEGVKGSTGDSSGNITWGYNREGVMLFPEVEINYDMYPPRLIPGFHVTVHTSAKSDRHARLLLSSMGVPFYGKLID</sequence>
<organism evidence="8 9">
    <name type="scientific">Hymenoscyphus albidus</name>
    <dbReference type="NCBI Taxonomy" id="595503"/>
    <lineage>
        <taxon>Eukaryota</taxon>
        <taxon>Fungi</taxon>
        <taxon>Dikarya</taxon>
        <taxon>Ascomycota</taxon>
        <taxon>Pezizomycotina</taxon>
        <taxon>Leotiomycetes</taxon>
        <taxon>Helotiales</taxon>
        <taxon>Helotiaceae</taxon>
        <taxon>Hymenoscyphus</taxon>
    </lineage>
</organism>
<keyword evidence="2" id="KW-0689">Ribosomal protein</keyword>
<evidence type="ECO:0000259" key="6">
    <source>
        <dbReference type="Pfam" id="PF00281"/>
    </source>
</evidence>
<accession>A0A9N9LME7</accession>